<dbReference type="GO" id="GO:0003689">
    <property type="term" value="F:DNA clamp loader activity"/>
    <property type="evidence" value="ECO:0007669"/>
    <property type="project" value="UniProtKB-UniRule"/>
</dbReference>
<name>A0A0G2SS46_9CAUD</name>
<proteinExistence type="inferred from homology"/>
<dbReference type="GO" id="GO:0006260">
    <property type="term" value="P:DNA replication"/>
    <property type="evidence" value="ECO:0007669"/>
    <property type="project" value="InterPro"/>
</dbReference>
<evidence type="ECO:0000313" key="3">
    <source>
        <dbReference type="Proteomes" id="UP000202749"/>
    </source>
</evidence>
<comment type="subunit">
    <text evidence="1">The sliding-clamp-loader consists of 4 large subunits and 1 small subunit. Interacts with the sliding clamp; this interaction allows the sliding-clamp-loader to open the sliding clamp. Part of the replicase complex that includes the DNA polymerase, the polymerase clamp, the clamp loader complex, the single-stranded DNA binding protein, the primase, the helicase and the helicase assembly factor.</text>
</comment>
<dbReference type="KEGG" id="vg:26622846"/>
<dbReference type="Proteomes" id="UP000202749">
    <property type="component" value="Segment"/>
</dbReference>
<accession>A0A0G2SS46</accession>
<evidence type="ECO:0000256" key="1">
    <source>
        <dbReference type="HAMAP-Rule" id="MF_04163"/>
    </source>
</evidence>
<comment type="similarity">
    <text evidence="1">Belongs to the Tevenvirinae sliding-clamp-loader small subunit family.</text>
</comment>
<dbReference type="Gene3D" id="1.10.8.700">
    <property type="entry name" value="Bacteriophage clamp loader A subunit, A domain"/>
    <property type="match status" value="1"/>
</dbReference>
<dbReference type="GO" id="GO:0003677">
    <property type="term" value="F:DNA binding"/>
    <property type="evidence" value="ECO:0007669"/>
    <property type="project" value="UniProtKB-UniRule"/>
</dbReference>
<comment type="function">
    <text evidence="1">Forms the sliding-clamp-loader together with the small subunit. The clamp loader holds the clamp in an open conformation and places it onto the DNA.</text>
</comment>
<keyword evidence="1" id="KW-0235">DNA replication</keyword>
<protein>
    <recommendedName>
        <fullName evidence="1">Sliding-clamp-loader small subunit</fullName>
    </recommendedName>
    <alternativeName>
        <fullName evidence="1">Clamp loader gp62 subunit</fullName>
    </alternativeName>
</protein>
<keyword evidence="1" id="KW-0238">DNA-binding</keyword>
<dbReference type="HAMAP" id="MF_04163">
    <property type="entry name" value="T4_Clamp_Loader_S"/>
    <property type="match status" value="1"/>
</dbReference>
<dbReference type="GeneID" id="26622846"/>
<dbReference type="EMBL" id="KP890823">
    <property type="protein sequence ID" value="AKA61909.1"/>
    <property type="molecule type" value="Genomic_DNA"/>
</dbReference>
<dbReference type="Gene3D" id="6.10.250.1260">
    <property type="match status" value="1"/>
</dbReference>
<gene>
    <name evidence="2" type="ORF">Pm5461_047</name>
</gene>
<sequence length="190" mass="22423">MYNLFEDEPDLNEHELAWMNQDWESVKKLADSYKENSENVMFAILNGITVSKDDLTIEQKEQYSKHWIDNALSQHVDCIIPVHYMNLYGSELSDEGHYNYYRAAIQAGKRYGKWAKYNDDSEYKVILQLISMYFVINTRDADEYYKIMKAKGTLSDFLKKTKAMVTEDFLKAVIKNKTDRTKINKLIKAW</sequence>
<dbReference type="Gene3D" id="1.20.272.50">
    <property type="entry name" value="Bacteriophage clamp loader A subunit, A' domain"/>
    <property type="match status" value="1"/>
</dbReference>
<organism evidence="2 3">
    <name type="scientific">Proteus phage vB_PmiM_Pm5461</name>
    <dbReference type="NCBI Taxonomy" id="1636250"/>
    <lineage>
        <taxon>Viruses</taxon>
        <taxon>Duplodnaviria</taxon>
        <taxon>Heunggongvirae</taxon>
        <taxon>Uroviricota</taxon>
        <taxon>Caudoviricetes</taxon>
        <taxon>Pantevenvirales</taxon>
        <taxon>Straboviridae</taxon>
        <taxon>Bragavirus</taxon>
        <taxon>Bragavirus pm5461</taxon>
    </lineage>
</organism>
<keyword evidence="3" id="KW-1185">Reference proteome</keyword>
<dbReference type="GO" id="GO:0039693">
    <property type="term" value="P:viral DNA genome replication"/>
    <property type="evidence" value="ECO:0007669"/>
    <property type="project" value="UniProtKB-UniRule"/>
</dbReference>
<reference evidence="2 3" key="1">
    <citation type="submission" date="2015-03" db="EMBL/GenBank/DDBJ databases">
        <authorList>
            <person name="Melo L.D.R."/>
            <person name="Veiga P."/>
            <person name="Cerca N."/>
            <person name="Kropinski A.M."/>
            <person name="Azeredo J."/>
            <person name="Almeida C."/>
            <person name="Sillankorva S."/>
        </authorList>
    </citation>
    <scope>NUCLEOTIDE SEQUENCE [LARGE SCALE GENOMIC DNA]</scope>
</reference>
<keyword evidence="1" id="KW-1194">Viral DNA replication</keyword>
<dbReference type="OrthoDB" id="12022at10239"/>
<dbReference type="RefSeq" id="YP_009195465.1">
    <property type="nucleotide sequence ID" value="NC_028762.1"/>
</dbReference>
<dbReference type="Pfam" id="PF16790">
    <property type="entry name" value="Phage_clamp_A"/>
    <property type="match status" value="1"/>
</dbReference>
<evidence type="ECO:0000313" key="2">
    <source>
        <dbReference type="EMBL" id="AKA61909.1"/>
    </source>
</evidence>
<dbReference type="InterPro" id="IPR031868">
    <property type="entry name" value="Phage_clamp_gp62"/>
</dbReference>